<evidence type="ECO:0000256" key="4">
    <source>
        <dbReference type="ARBA" id="ARBA00023136"/>
    </source>
</evidence>
<dbReference type="OrthoDB" id="389738at2"/>
<sequence length="99" mass="10944">MSRLIVEIIGWISAGLTAIYLIPQIIRIIKTKNTSDISFYSLAILLSASVLWTIYGILLNTIQVYMTNISQASLVIMILTFKIVNTIKANKSQAPEVAS</sequence>
<dbReference type="EMBL" id="CP024870">
    <property type="protein sequence ID" value="ATX71133.1"/>
    <property type="molecule type" value="Genomic_DNA"/>
</dbReference>
<evidence type="ECO:0000256" key="2">
    <source>
        <dbReference type="ARBA" id="ARBA00022692"/>
    </source>
</evidence>
<dbReference type="InterPro" id="IPR006603">
    <property type="entry name" value="PQ-loop_rpt"/>
</dbReference>
<evidence type="ECO:0000256" key="1">
    <source>
        <dbReference type="ARBA" id="ARBA00004141"/>
    </source>
</evidence>
<keyword evidence="7" id="KW-1185">Reference proteome</keyword>
<keyword evidence="3 5" id="KW-1133">Transmembrane helix</keyword>
<reference evidence="6 7" key="1">
    <citation type="submission" date="2017-11" db="EMBL/GenBank/DDBJ databases">
        <title>Complete genome sequence of Spiroplasma clarkii CN-5 (DSM 19994).</title>
        <authorList>
            <person name="Tsai Y.-M."/>
            <person name="Chang A."/>
            <person name="Lo W.-S."/>
            <person name="Kuo C.-H."/>
        </authorList>
    </citation>
    <scope>NUCLEOTIDE SEQUENCE [LARGE SCALE GENOMIC DNA]</scope>
    <source>
        <strain evidence="6 7">CN-5</strain>
    </source>
</reference>
<evidence type="ECO:0000256" key="5">
    <source>
        <dbReference type="SAM" id="Phobius"/>
    </source>
</evidence>
<accession>A0A2K8KHG7</accession>
<evidence type="ECO:0000256" key="3">
    <source>
        <dbReference type="ARBA" id="ARBA00022989"/>
    </source>
</evidence>
<feature type="transmembrane region" description="Helical" evidence="5">
    <location>
        <begin position="6"/>
        <end position="26"/>
    </location>
</feature>
<organism evidence="6 7">
    <name type="scientific">Spiroplasma clarkii</name>
    <dbReference type="NCBI Taxonomy" id="2139"/>
    <lineage>
        <taxon>Bacteria</taxon>
        <taxon>Bacillati</taxon>
        <taxon>Mycoplasmatota</taxon>
        <taxon>Mollicutes</taxon>
        <taxon>Entomoplasmatales</taxon>
        <taxon>Spiroplasmataceae</taxon>
        <taxon>Spiroplasma</taxon>
    </lineage>
</organism>
<evidence type="ECO:0000313" key="7">
    <source>
        <dbReference type="Proteomes" id="UP000231179"/>
    </source>
</evidence>
<feature type="transmembrane region" description="Helical" evidence="5">
    <location>
        <begin position="38"/>
        <end position="58"/>
    </location>
</feature>
<keyword evidence="4 5" id="KW-0472">Membrane</keyword>
<keyword evidence="2 5" id="KW-0812">Transmembrane</keyword>
<name>A0A2K8KHG7_9MOLU</name>
<dbReference type="GO" id="GO:0016020">
    <property type="term" value="C:membrane"/>
    <property type="evidence" value="ECO:0007669"/>
    <property type="project" value="UniProtKB-SubCell"/>
</dbReference>
<dbReference type="Proteomes" id="UP000231179">
    <property type="component" value="Chromosome"/>
</dbReference>
<dbReference type="Gene3D" id="1.20.1280.290">
    <property type="match status" value="1"/>
</dbReference>
<proteinExistence type="predicted"/>
<evidence type="ECO:0008006" key="8">
    <source>
        <dbReference type="Google" id="ProtNLM"/>
    </source>
</evidence>
<evidence type="ECO:0000313" key="6">
    <source>
        <dbReference type="EMBL" id="ATX71133.1"/>
    </source>
</evidence>
<gene>
    <name evidence="6" type="ORF">SCLAR_v1c08210</name>
</gene>
<protein>
    <recommendedName>
        <fullName evidence="8">MtN3 and saliva related transmembrane protein</fullName>
    </recommendedName>
</protein>
<dbReference type="RefSeq" id="WP_100254674.1">
    <property type="nucleotide sequence ID" value="NZ_CP015819.1"/>
</dbReference>
<dbReference type="Pfam" id="PF04193">
    <property type="entry name" value="PQ-loop"/>
    <property type="match status" value="1"/>
</dbReference>
<dbReference type="AlphaFoldDB" id="A0A2K8KHG7"/>
<comment type="subcellular location">
    <subcellularLocation>
        <location evidence="1">Membrane</location>
        <topology evidence="1">Multi-pass membrane protein</topology>
    </subcellularLocation>
</comment>